<evidence type="ECO:0000313" key="2">
    <source>
        <dbReference type="EMBL" id="SDC02277.1"/>
    </source>
</evidence>
<dbReference type="Pfam" id="PF20385">
    <property type="entry name" value="DUF6680"/>
    <property type="match status" value="1"/>
</dbReference>
<dbReference type="InterPro" id="IPR046502">
    <property type="entry name" value="DUF6680"/>
</dbReference>
<dbReference type="AlphaFoldDB" id="A0A1G6I6W6"/>
<dbReference type="EMBL" id="FMZW01000001">
    <property type="protein sequence ID" value="SDC02277.1"/>
    <property type="molecule type" value="Genomic_DNA"/>
</dbReference>
<sequence>MPVEWWVVLATLAGPVVAVQTQKWIERASERGKRRQWIFTSLMANRATRLNDDYVRALNSIDLEFSPKRFGGSADKKVIDAWRALFGELANGPPDDNQDLNLARAWNDRVSDRLVDLLAVMSTALGYTFSAEELRRGIYYPKGRVDLEQSQLAIMHGLSKIIQGKASFPMKITDVPVSAEATTLQATLNEKMISAYHEDGSLKVRIQNAPRNEA</sequence>
<organism evidence="2 3">
    <name type="scientific">Bradyrhizobium brasilense</name>
    <dbReference type="NCBI Taxonomy" id="1419277"/>
    <lineage>
        <taxon>Bacteria</taxon>
        <taxon>Pseudomonadati</taxon>
        <taxon>Pseudomonadota</taxon>
        <taxon>Alphaproteobacteria</taxon>
        <taxon>Hyphomicrobiales</taxon>
        <taxon>Nitrobacteraceae</taxon>
        <taxon>Bradyrhizobium</taxon>
    </lineage>
</organism>
<evidence type="ECO:0000259" key="1">
    <source>
        <dbReference type="Pfam" id="PF20385"/>
    </source>
</evidence>
<feature type="domain" description="DUF6680" evidence="1">
    <location>
        <begin position="4"/>
        <end position="176"/>
    </location>
</feature>
<reference evidence="2 3" key="1">
    <citation type="submission" date="2016-10" db="EMBL/GenBank/DDBJ databases">
        <authorList>
            <person name="de Groot N.N."/>
        </authorList>
    </citation>
    <scope>NUCLEOTIDE SEQUENCE [LARGE SCALE GENOMIC DNA]</scope>
    <source>
        <strain evidence="2 3">R5</strain>
    </source>
</reference>
<evidence type="ECO:0000313" key="3">
    <source>
        <dbReference type="Proteomes" id="UP000199245"/>
    </source>
</evidence>
<proteinExistence type="predicted"/>
<name>A0A1G6I6W6_9BRAD</name>
<dbReference type="RefSeq" id="WP_143029435.1">
    <property type="nucleotide sequence ID" value="NZ_FMZW01000001.1"/>
</dbReference>
<protein>
    <recommendedName>
        <fullName evidence="1">DUF6680 domain-containing protein</fullName>
    </recommendedName>
</protein>
<accession>A0A1G6I6W6</accession>
<dbReference type="Proteomes" id="UP000199245">
    <property type="component" value="Unassembled WGS sequence"/>
</dbReference>
<gene>
    <name evidence="2" type="ORF">SAMN05216337_100146</name>
</gene>